<organism evidence="2 3">
    <name type="scientific">Polaribacter marinivivus</name>
    <dbReference type="NCBI Taxonomy" id="1524260"/>
    <lineage>
        <taxon>Bacteria</taxon>
        <taxon>Pseudomonadati</taxon>
        <taxon>Bacteroidota</taxon>
        <taxon>Flavobacteriia</taxon>
        <taxon>Flavobacteriales</taxon>
        <taxon>Flavobacteriaceae</taxon>
    </lineage>
</organism>
<gene>
    <name evidence="2" type="ORF">ACFOWD_01155</name>
</gene>
<dbReference type="SUPFAM" id="SSF54001">
    <property type="entry name" value="Cysteine proteinases"/>
    <property type="match status" value="1"/>
</dbReference>
<dbReference type="Proteomes" id="UP001595826">
    <property type="component" value="Unassembled WGS sequence"/>
</dbReference>
<evidence type="ECO:0000259" key="1">
    <source>
        <dbReference type="Pfam" id="PF12969"/>
    </source>
</evidence>
<dbReference type="Pfam" id="PF12969">
    <property type="entry name" value="DUF3857"/>
    <property type="match status" value="1"/>
</dbReference>
<dbReference type="EMBL" id="JBHSCY010000001">
    <property type="protein sequence ID" value="MFC4267497.1"/>
    <property type="molecule type" value="Genomic_DNA"/>
</dbReference>
<dbReference type="Gene3D" id="3.10.620.30">
    <property type="match status" value="1"/>
</dbReference>
<evidence type="ECO:0000313" key="2">
    <source>
        <dbReference type="EMBL" id="MFC4267497.1"/>
    </source>
</evidence>
<feature type="domain" description="DUF3857" evidence="1">
    <location>
        <begin position="60"/>
        <end position="214"/>
    </location>
</feature>
<reference evidence="3" key="1">
    <citation type="journal article" date="2019" name="Int. J. Syst. Evol. Microbiol.">
        <title>The Global Catalogue of Microorganisms (GCM) 10K type strain sequencing project: providing services to taxonomists for standard genome sequencing and annotation.</title>
        <authorList>
            <consortium name="The Broad Institute Genomics Platform"/>
            <consortium name="The Broad Institute Genome Sequencing Center for Infectious Disease"/>
            <person name="Wu L."/>
            <person name="Ma J."/>
        </authorList>
    </citation>
    <scope>NUCLEOTIDE SEQUENCE [LARGE SCALE GENOMIC DNA]</scope>
    <source>
        <strain evidence="3">CECT 8655</strain>
    </source>
</reference>
<name>A0ABV8R686_9FLAO</name>
<protein>
    <submittedName>
        <fullName evidence="2">DUF3857 domain-containing protein</fullName>
    </submittedName>
</protein>
<comment type="caution">
    <text evidence="2">The sequence shown here is derived from an EMBL/GenBank/DDBJ whole genome shotgun (WGS) entry which is preliminary data.</text>
</comment>
<dbReference type="InterPro" id="IPR024618">
    <property type="entry name" value="DUF3857"/>
</dbReference>
<accession>A0ABV8R686</accession>
<proteinExistence type="predicted"/>
<dbReference type="InterPro" id="IPR038765">
    <property type="entry name" value="Papain-like_cys_pep_sf"/>
</dbReference>
<sequence>MLRLKSPVLLLTLLFISIVNYSQEKNYIAFTIKNELKENANAVIRDYTLEVSIEDVDKMIVTKRKVVTVLNKSGNNFASIAESYDNDTKITSLSAKIYDAFGNEIKKYKERDFFDVSAVDGGSLYSDAKVKYVNYQPISYPYTLVFESEYKTKTTGFIPWWFPVSGYYVAVEKSNYIIHNPKEISWRIKETNFDNFKIEKEITNQKLSYSLANQNAFEYENSAVSYRDFLPKSIVALDKFYLKDVYGEYTNWKEFGAWMNATLLKDRDILKQATKDKVLALVEGVTDPLEKAKIVYEYMQNKTRYISVQVGIGGWEPIAANEVDEVGYGDCKGLTNYTKALLDVVGVTSYYTIVYAQEKRNLDKDFSSMQGNHVILNLPNNGKDVWLECTNQEIPFGFLGDFTDDRDVLVIKPEGGEIKRTSSYKNEVNLQSSKATIQLLESGDVTASLERISKGLQYDDKFNLEGYTEEELNKYYKSRDWSYNNNLEIISANLENLKDSILFKEKIDLKISKYAAVNDKEFLFRVNVLNKNNYVPKRYRDRNLPLKISRGYKDIDTYKIIIPNTYSLEYLPENQEIKTKFGTYKLSFLKKNDTTFEYKRELSIKEGIYPKEEYSKYRSFRKKIAKLENTRIAITKNK</sequence>
<keyword evidence="3" id="KW-1185">Reference proteome</keyword>
<dbReference type="Gene3D" id="2.60.120.1130">
    <property type="match status" value="1"/>
</dbReference>
<dbReference type="Gene3D" id="2.60.40.3140">
    <property type="match status" value="1"/>
</dbReference>
<evidence type="ECO:0000313" key="3">
    <source>
        <dbReference type="Proteomes" id="UP001595826"/>
    </source>
</evidence>
<dbReference type="RefSeq" id="WP_377407417.1">
    <property type="nucleotide sequence ID" value="NZ_JBHSCY010000001.1"/>
</dbReference>